<feature type="transmembrane region" description="Helical" evidence="1">
    <location>
        <begin position="12"/>
        <end position="32"/>
    </location>
</feature>
<proteinExistence type="predicted"/>
<dbReference type="InterPro" id="IPR032479">
    <property type="entry name" value="DUF5058"/>
</dbReference>
<organism evidence="2 3">
    <name type="scientific">Ruthenibacterium intestinale</name>
    <dbReference type="NCBI Taxonomy" id="3133163"/>
    <lineage>
        <taxon>Bacteria</taxon>
        <taxon>Bacillati</taxon>
        <taxon>Bacillota</taxon>
        <taxon>Clostridia</taxon>
        <taxon>Eubacteriales</taxon>
        <taxon>Oscillospiraceae</taxon>
        <taxon>Ruthenibacterium</taxon>
    </lineage>
</organism>
<keyword evidence="1" id="KW-0472">Membrane</keyword>
<keyword evidence="3" id="KW-1185">Reference proteome</keyword>
<dbReference type="Proteomes" id="UP001477672">
    <property type="component" value="Unassembled WGS sequence"/>
</dbReference>
<evidence type="ECO:0000256" key="1">
    <source>
        <dbReference type="SAM" id="Phobius"/>
    </source>
</evidence>
<gene>
    <name evidence="2" type="ORF">WMO24_04860</name>
</gene>
<dbReference type="Pfam" id="PF16481">
    <property type="entry name" value="DUF5058"/>
    <property type="match status" value="1"/>
</dbReference>
<accession>A0ABV1GD44</accession>
<evidence type="ECO:0000313" key="3">
    <source>
        <dbReference type="Proteomes" id="UP001477672"/>
    </source>
</evidence>
<reference evidence="2 3" key="1">
    <citation type="submission" date="2024-03" db="EMBL/GenBank/DDBJ databases">
        <title>Human intestinal bacterial collection.</title>
        <authorList>
            <person name="Pauvert C."/>
            <person name="Hitch T.C.A."/>
            <person name="Clavel T."/>
        </authorList>
    </citation>
    <scope>NUCLEOTIDE SEQUENCE [LARGE SCALE GENOMIC DNA]</scope>
    <source>
        <strain evidence="2 3">CLA-JM-H11</strain>
    </source>
</reference>
<keyword evidence="1" id="KW-0812">Transmembrane</keyword>
<feature type="transmembrane region" description="Helical" evidence="1">
    <location>
        <begin position="199"/>
        <end position="218"/>
    </location>
</feature>
<name>A0ABV1GD44_9FIRM</name>
<feature type="transmembrane region" description="Helical" evidence="1">
    <location>
        <begin position="230"/>
        <end position="248"/>
    </location>
</feature>
<comment type="caution">
    <text evidence="2">The sequence shown here is derived from an EMBL/GenBank/DDBJ whole genome shotgun (WGS) entry which is preliminary data.</text>
</comment>
<dbReference type="EMBL" id="JBBMFA010000067">
    <property type="protein sequence ID" value="MEQ2519762.1"/>
    <property type="molecule type" value="Genomic_DNA"/>
</dbReference>
<feature type="transmembrane region" description="Helical" evidence="1">
    <location>
        <begin position="122"/>
        <end position="148"/>
    </location>
</feature>
<dbReference type="RefSeq" id="WP_349215196.1">
    <property type="nucleotide sequence ID" value="NZ_JBBMFA010000067.1"/>
</dbReference>
<keyword evidence="1" id="KW-1133">Transmembrane helix</keyword>
<feature type="transmembrane region" description="Helical" evidence="1">
    <location>
        <begin position="52"/>
        <end position="79"/>
    </location>
</feature>
<protein>
    <submittedName>
        <fullName evidence="2">DUF5058 family protein</fullName>
    </submittedName>
</protein>
<feature type="transmembrane region" description="Helical" evidence="1">
    <location>
        <begin position="169"/>
        <end position="187"/>
    </location>
</feature>
<sequence length="249" mass="26329">MELMERLNSVPMFLIAGAVIVMVMVLCVIFMVKSYRAGIAMGMEKEKLRNAITSSATFTLLPSVSILLGVIALAGSLGIPLPWMRLSVVGALHYEGNVADIAARAAGMPGGLGTAELTASTFVTIGFVMAAGIILGCVLCVLFLKPYLNRVRRPKKASAETQPSQKQGLGDVLFTAMFVGLVSTYIGSYVGTLTSTGDWMPLAVAFVAGLSMEVFEYVSRKRNITWLDNFSMAGSMLIGMAAAIGLGAL</sequence>
<evidence type="ECO:0000313" key="2">
    <source>
        <dbReference type="EMBL" id="MEQ2519762.1"/>
    </source>
</evidence>